<sequence length="84" mass="8935">MMDSPNPTWLSNIGTSMTFLDDINDSCGTLSVIARITARALPKALGKVLLGPAGWALMAADIAQIGMTLMRAPLTRLMKKSTLS</sequence>
<gene>
    <name evidence="1" type="ORF">S12H4_16204</name>
</gene>
<feature type="non-terminal residue" evidence="1">
    <location>
        <position position="84"/>
    </location>
</feature>
<protein>
    <submittedName>
        <fullName evidence="1">Uncharacterized protein</fullName>
    </submittedName>
</protein>
<accession>X1R7J5</accession>
<reference evidence="1" key="1">
    <citation type="journal article" date="2014" name="Front. Microbiol.">
        <title>High frequency of phylogenetically diverse reductive dehalogenase-homologous genes in deep subseafloor sedimentary metagenomes.</title>
        <authorList>
            <person name="Kawai M."/>
            <person name="Futagami T."/>
            <person name="Toyoda A."/>
            <person name="Takaki Y."/>
            <person name="Nishi S."/>
            <person name="Hori S."/>
            <person name="Arai W."/>
            <person name="Tsubouchi T."/>
            <person name="Morono Y."/>
            <person name="Uchiyama I."/>
            <person name="Ito T."/>
            <person name="Fujiyama A."/>
            <person name="Inagaki F."/>
            <person name="Takami H."/>
        </authorList>
    </citation>
    <scope>NUCLEOTIDE SEQUENCE</scope>
    <source>
        <strain evidence="1">Expedition CK06-06</strain>
    </source>
</reference>
<dbReference type="AlphaFoldDB" id="X1R7J5"/>
<dbReference type="EMBL" id="BARW01007821">
    <property type="protein sequence ID" value="GAI76722.1"/>
    <property type="molecule type" value="Genomic_DNA"/>
</dbReference>
<proteinExistence type="predicted"/>
<organism evidence="1">
    <name type="scientific">marine sediment metagenome</name>
    <dbReference type="NCBI Taxonomy" id="412755"/>
    <lineage>
        <taxon>unclassified sequences</taxon>
        <taxon>metagenomes</taxon>
        <taxon>ecological metagenomes</taxon>
    </lineage>
</organism>
<comment type="caution">
    <text evidence="1">The sequence shown here is derived from an EMBL/GenBank/DDBJ whole genome shotgun (WGS) entry which is preliminary data.</text>
</comment>
<evidence type="ECO:0000313" key="1">
    <source>
        <dbReference type="EMBL" id="GAI76722.1"/>
    </source>
</evidence>
<name>X1R7J5_9ZZZZ</name>